<dbReference type="InterPro" id="IPR016181">
    <property type="entry name" value="Acyl_CoA_acyltransferase"/>
</dbReference>
<dbReference type="PROSITE" id="PS51186">
    <property type="entry name" value="GNAT"/>
    <property type="match status" value="1"/>
</dbReference>
<evidence type="ECO:0000256" key="1">
    <source>
        <dbReference type="ARBA" id="ARBA00022679"/>
    </source>
</evidence>
<dbReference type="Proteomes" id="UP000199125">
    <property type="component" value="Unassembled WGS sequence"/>
</dbReference>
<protein>
    <submittedName>
        <fullName evidence="3">Ribosomal-protein-alanine N-acetyltransferase</fullName>
    </submittedName>
</protein>
<accession>A0A1H6MIP3</accession>
<dbReference type="Gene3D" id="3.40.630.30">
    <property type="match status" value="1"/>
</dbReference>
<dbReference type="STRING" id="65735.SAMN04488075_2006"/>
<gene>
    <name evidence="3" type="ORF">SAMN04488075_2006</name>
</gene>
<dbReference type="PANTHER" id="PTHR13947">
    <property type="entry name" value="GNAT FAMILY N-ACETYLTRANSFERASE"/>
    <property type="match status" value="1"/>
</dbReference>
<sequence length="143" mass="15224">MTPQQLAALHASCFTRPRPWSTGEFAALLSAPGVVLLVRPQGFLLGRIAAGEAELLTLAVAPPARRTGEARALVRRFLADCTAQGAAAAFLEVAADNAAAIGLYRATGWQEAGQRRNYYAPGLAALVMRHDLADQAPHQPPRR</sequence>
<dbReference type="EMBL" id="FNXG01000003">
    <property type="protein sequence ID" value="SEH97442.1"/>
    <property type="molecule type" value="Genomic_DNA"/>
</dbReference>
<dbReference type="AlphaFoldDB" id="A0A1H6MIP3"/>
<evidence type="ECO:0000259" key="2">
    <source>
        <dbReference type="PROSITE" id="PS51186"/>
    </source>
</evidence>
<evidence type="ECO:0000313" key="4">
    <source>
        <dbReference type="Proteomes" id="UP000199125"/>
    </source>
</evidence>
<organism evidence="3 4">
    <name type="scientific">Paracoccus alkenifer</name>
    <dbReference type="NCBI Taxonomy" id="65735"/>
    <lineage>
        <taxon>Bacteria</taxon>
        <taxon>Pseudomonadati</taxon>
        <taxon>Pseudomonadota</taxon>
        <taxon>Alphaproteobacteria</taxon>
        <taxon>Rhodobacterales</taxon>
        <taxon>Paracoccaceae</taxon>
        <taxon>Paracoccus</taxon>
    </lineage>
</organism>
<dbReference type="InterPro" id="IPR050769">
    <property type="entry name" value="NAT_camello-type"/>
</dbReference>
<keyword evidence="1 3" id="KW-0808">Transferase</keyword>
<evidence type="ECO:0000313" key="3">
    <source>
        <dbReference type="EMBL" id="SEH97442.1"/>
    </source>
</evidence>
<dbReference type="RefSeq" id="WP_090847943.1">
    <property type="nucleotide sequence ID" value="NZ_FNXG01000003.1"/>
</dbReference>
<dbReference type="InterPro" id="IPR000182">
    <property type="entry name" value="GNAT_dom"/>
</dbReference>
<name>A0A1H6MIP3_9RHOB</name>
<proteinExistence type="predicted"/>
<feature type="domain" description="N-acetyltransferase" evidence="2">
    <location>
        <begin position="1"/>
        <end position="133"/>
    </location>
</feature>
<dbReference type="OrthoDB" id="9804026at2"/>
<dbReference type="GO" id="GO:0008080">
    <property type="term" value="F:N-acetyltransferase activity"/>
    <property type="evidence" value="ECO:0007669"/>
    <property type="project" value="InterPro"/>
</dbReference>
<keyword evidence="4" id="KW-1185">Reference proteome</keyword>
<dbReference type="Pfam" id="PF00583">
    <property type="entry name" value="Acetyltransf_1"/>
    <property type="match status" value="1"/>
</dbReference>
<reference evidence="4" key="1">
    <citation type="submission" date="2016-10" db="EMBL/GenBank/DDBJ databases">
        <authorList>
            <person name="Varghese N."/>
            <person name="Submissions S."/>
        </authorList>
    </citation>
    <scope>NUCLEOTIDE SEQUENCE [LARGE SCALE GENOMIC DNA]</scope>
    <source>
        <strain evidence="4">DSM 11593</strain>
    </source>
</reference>
<dbReference type="PANTHER" id="PTHR13947:SF37">
    <property type="entry name" value="LD18367P"/>
    <property type="match status" value="1"/>
</dbReference>
<dbReference type="SUPFAM" id="SSF55729">
    <property type="entry name" value="Acyl-CoA N-acyltransferases (Nat)"/>
    <property type="match status" value="1"/>
</dbReference>